<dbReference type="SUPFAM" id="SSF51735">
    <property type="entry name" value="NAD(P)-binding Rossmann-fold domains"/>
    <property type="match status" value="1"/>
</dbReference>
<dbReference type="Gene3D" id="3.40.50.720">
    <property type="entry name" value="NAD(P)-binding Rossmann-like Domain"/>
    <property type="match status" value="1"/>
</dbReference>
<dbReference type="Proteomes" id="UP001316189">
    <property type="component" value="Chromosome"/>
</dbReference>
<evidence type="ECO:0000256" key="4">
    <source>
        <dbReference type="ARBA" id="ARBA00023002"/>
    </source>
</evidence>
<comment type="cofactor">
    <cofactor evidence="6">
        <name>Zn(2+)</name>
        <dbReference type="ChEBI" id="CHEBI:29105"/>
    </cofactor>
</comment>
<evidence type="ECO:0000256" key="6">
    <source>
        <dbReference type="RuleBase" id="RU361277"/>
    </source>
</evidence>
<dbReference type="InterPro" id="IPR013149">
    <property type="entry name" value="ADH-like_C"/>
</dbReference>
<evidence type="ECO:0000259" key="7">
    <source>
        <dbReference type="SMART" id="SM00829"/>
    </source>
</evidence>
<dbReference type="InterPro" id="IPR002328">
    <property type="entry name" value="ADH_Zn_CS"/>
</dbReference>
<dbReference type="SUPFAM" id="SSF50129">
    <property type="entry name" value="GroES-like"/>
    <property type="match status" value="2"/>
</dbReference>
<organism evidence="8 9">
    <name type="scientific">Cellulomonas chengniuliangii</name>
    <dbReference type="NCBI Taxonomy" id="2968084"/>
    <lineage>
        <taxon>Bacteria</taxon>
        <taxon>Bacillati</taxon>
        <taxon>Actinomycetota</taxon>
        <taxon>Actinomycetes</taxon>
        <taxon>Micrococcales</taxon>
        <taxon>Cellulomonadaceae</taxon>
        <taxon>Cellulomonas</taxon>
    </lineage>
</organism>
<dbReference type="SMART" id="SM00829">
    <property type="entry name" value="PKS_ER"/>
    <property type="match status" value="1"/>
</dbReference>
<evidence type="ECO:0000256" key="1">
    <source>
        <dbReference type="ARBA" id="ARBA00008072"/>
    </source>
</evidence>
<proteinExistence type="inferred from homology"/>
<accession>A0ABY5L0G2</accession>
<dbReference type="Pfam" id="PF08240">
    <property type="entry name" value="ADH_N"/>
    <property type="match status" value="1"/>
</dbReference>
<evidence type="ECO:0000313" key="8">
    <source>
        <dbReference type="EMBL" id="UUI76272.1"/>
    </source>
</evidence>
<gene>
    <name evidence="8" type="ORF">NP064_05075</name>
</gene>
<keyword evidence="2 6" id="KW-0479">Metal-binding</keyword>
<dbReference type="Gene3D" id="3.90.180.10">
    <property type="entry name" value="Medium-chain alcohol dehydrogenases, catalytic domain"/>
    <property type="match status" value="1"/>
</dbReference>
<evidence type="ECO:0000256" key="3">
    <source>
        <dbReference type="ARBA" id="ARBA00022833"/>
    </source>
</evidence>
<keyword evidence="4" id="KW-0560">Oxidoreductase</keyword>
<dbReference type="Pfam" id="PF00107">
    <property type="entry name" value="ADH_zinc_N"/>
    <property type="match status" value="1"/>
</dbReference>
<evidence type="ECO:0000256" key="5">
    <source>
        <dbReference type="ARBA" id="ARBA00023027"/>
    </source>
</evidence>
<keyword evidence="3 6" id="KW-0862">Zinc</keyword>
<dbReference type="InterPro" id="IPR036291">
    <property type="entry name" value="NAD(P)-bd_dom_sf"/>
</dbReference>
<dbReference type="InterPro" id="IPR011032">
    <property type="entry name" value="GroES-like_sf"/>
</dbReference>
<comment type="similarity">
    <text evidence="1 6">Belongs to the zinc-containing alcohol dehydrogenase family.</text>
</comment>
<reference evidence="8 9" key="1">
    <citation type="submission" date="2022-07" db="EMBL/GenBank/DDBJ databases">
        <title>Novel species in genus cellulomonas.</title>
        <authorList>
            <person name="Ye L."/>
        </authorList>
    </citation>
    <scope>NUCLEOTIDE SEQUENCE [LARGE SCALE GENOMIC DNA]</scope>
    <source>
        <strain evidence="9">zg-Y338</strain>
    </source>
</reference>
<protein>
    <submittedName>
        <fullName evidence="8">Alcohol dehydrogenase catalytic domain-containing protein</fullName>
    </submittedName>
</protein>
<dbReference type="EMBL" id="CP101988">
    <property type="protein sequence ID" value="UUI76272.1"/>
    <property type="molecule type" value="Genomic_DNA"/>
</dbReference>
<sequence length="385" mass="39041">MQILGAVLESVGAPAPYAASRPLAVGPLELDPPRAGEVLVRIETAGVCHSDLSVVDGARARPTPMLLGHEAAGIVEELGAGVDGLQVGDRVVMTFLPRCGRCAACASDGRLPCPAGSAANGAGALLGGGVRLHRDGQPVAHHLGVSAFASHAVVDRASVVRVGPDVPPDVAALLGCAVLTGGGAVANAARPAPGETVMVVGLGGVGLAAALVARALGHHVIGVDSNDAKLAHARACGVEEALSPEQLLDSGRVTPVVIEAAGHPRAFETALAATAPGGRTVTVGLPSPDARAAVSPLLLTAEARTIIGSYLGSATPERDVPRYARLWREGRLPVERLISARITLEGVNEAMDALAEGRALRQLIHLDGHAGEHPDPERKDLHSHG</sequence>
<name>A0ABY5L0G2_9CELL</name>
<dbReference type="PANTHER" id="PTHR43880">
    <property type="entry name" value="ALCOHOL DEHYDROGENASE"/>
    <property type="match status" value="1"/>
</dbReference>
<dbReference type="InterPro" id="IPR013154">
    <property type="entry name" value="ADH-like_N"/>
</dbReference>
<keyword evidence="5" id="KW-0520">NAD</keyword>
<evidence type="ECO:0000313" key="9">
    <source>
        <dbReference type="Proteomes" id="UP001316189"/>
    </source>
</evidence>
<dbReference type="RefSeq" id="WP_227570516.1">
    <property type="nucleotide sequence ID" value="NZ_CP101988.1"/>
</dbReference>
<keyword evidence="9" id="KW-1185">Reference proteome</keyword>
<evidence type="ECO:0000256" key="2">
    <source>
        <dbReference type="ARBA" id="ARBA00022723"/>
    </source>
</evidence>
<dbReference type="InterPro" id="IPR020843">
    <property type="entry name" value="ER"/>
</dbReference>
<dbReference type="PROSITE" id="PS00059">
    <property type="entry name" value="ADH_ZINC"/>
    <property type="match status" value="1"/>
</dbReference>
<dbReference type="PANTHER" id="PTHR43880:SF12">
    <property type="entry name" value="ALCOHOL DEHYDROGENASE CLASS-3"/>
    <property type="match status" value="1"/>
</dbReference>
<feature type="domain" description="Enoyl reductase (ER)" evidence="7">
    <location>
        <begin position="18"/>
        <end position="360"/>
    </location>
</feature>